<organism evidence="4 5">
    <name type="scientific">Coprococcus comes</name>
    <dbReference type="NCBI Taxonomy" id="410072"/>
    <lineage>
        <taxon>Bacteria</taxon>
        <taxon>Bacillati</taxon>
        <taxon>Bacillota</taxon>
        <taxon>Clostridia</taxon>
        <taxon>Lachnospirales</taxon>
        <taxon>Lachnospiraceae</taxon>
        <taxon>Coprococcus</taxon>
    </lineage>
</organism>
<dbReference type="GeneID" id="92823554"/>
<dbReference type="PANTHER" id="PTHR35936:SF19">
    <property type="entry name" value="AMINO-ACID-BINDING PROTEIN YXEM-RELATED"/>
    <property type="match status" value="1"/>
</dbReference>
<reference evidence="4 5" key="1">
    <citation type="submission" date="2015-09" db="EMBL/GenBank/DDBJ databases">
        <authorList>
            <consortium name="Pathogen Informatics"/>
        </authorList>
    </citation>
    <scope>NUCLEOTIDE SEQUENCE [LARGE SCALE GENOMIC DNA]</scope>
    <source>
        <strain evidence="4 5">2789STDY5834962</strain>
    </source>
</reference>
<evidence type="ECO:0000313" key="5">
    <source>
        <dbReference type="Proteomes" id="UP000095727"/>
    </source>
</evidence>
<dbReference type="AlphaFoldDB" id="A0A173USS1"/>
<protein>
    <submittedName>
        <fullName evidence="4">L-cystine-binding protein tcyA</fullName>
    </submittedName>
</protein>
<accession>A0A173USS1</accession>
<dbReference type="SMART" id="SM00062">
    <property type="entry name" value="PBPb"/>
    <property type="match status" value="1"/>
</dbReference>
<evidence type="ECO:0000256" key="1">
    <source>
        <dbReference type="ARBA" id="ARBA00022729"/>
    </source>
</evidence>
<dbReference type="Proteomes" id="UP000095727">
    <property type="component" value="Unassembled WGS sequence"/>
</dbReference>
<feature type="domain" description="Solute-binding protein family 3/N-terminal" evidence="3">
    <location>
        <begin position="40"/>
        <end position="274"/>
    </location>
</feature>
<dbReference type="Gene3D" id="3.40.190.10">
    <property type="entry name" value="Periplasmic binding protein-like II"/>
    <property type="match status" value="2"/>
</dbReference>
<dbReference type="RefSeq" id="WP_008369935.1">
    <property type="nucleotide sequence ID" value="NZ_CP070062.1"/>
</dbReference>
<feature type="signal peptide" evidence="2">
    <location>
        <begin position="1"/>
        <end position="18"/>
    </location>
</feature>
<dbReference type="PROSITE" id="PS51257">
    <property type="entry name" value="PROKAR_LIPOPROTEIN"/>
    <property type="match status" value="1"/>
</dbReference>
<gene>
    <name evidence="4" type="primary">tcyA</name>
    <name evidence="4" type="ORF">ERS852574_03165</name>
</gene>
<sequence length="287" mass="31448">MKKLASILAVTLAAGVLATGCGSSSGSASKDSSSDSGKTVIKAATGANAKPYVYVGDDDKPAGYDVDVLNAVFDKLPDYELEYEVTDFGSVLSGLNSGNYQIGVNNFSYNEDRGASYLYSYPYDKISYVFVTKKGGKEIKSFEDAAGLSFEGGTGISVSNAVEAWNEKNPDKAINITYSDADTSVFLQHVADGSQDFTIIDLAMYNSYMEEFNYDVQKNDIPEDEAKMIAENSYAYYIFPQDQKDLREQVDKALKELKEDGTLTEISKKWYGQDAAPEDDKFEETIN</sequence>
<dbReference type="SUPFAM" id="SSF53850">
    <property type="entry name" value="Periplasmic binding protein-like II"/>
    <property type="match status" value="1"/>
</dbReference>
<evidence type="ECO:0000259" key="3">
    <source>
        <dbReference type="SMART" id="SM00062"/>
    </source>
</evidence>
<keyword evidence="1 2" id="KW-0732">Signal</keyword>
<proteinExistence type="predicted"/>
<dbReference type="PANTHER" id="PTHR35936">
    <property type="entry name" value="MEMBRANE-BOUND LYTIC MUREIN TRANSGLYCOSYLASE F"/>
    <property type="match status" value="1"/>
</dbReference>
<feature type="chain" id="PRO_5039316744" evidence="2">
    <location>
        <begin position="19"/>
        <end position="287"/>
    </location>
</feature>
<evidence type="ECO:0000256" key="2">
    <source>
        <dbReference type="SAM" id="SignalP"/>
    </source>
</evidence>
<name>A0A173USS1_9FIRM</name>
<evidence type="ECO:0000313" key="4">
    <source>
        <dbReference type="EMBL" id="CUN17406.1"/>
    </source>
</evidence>
<dbReference type="InterPro" id="IPR001638">
    <property type="entry name" value="Solute-binding_3/MltF_N"/>
</dbReference>
<dbReference type="Pfam" id="PF00497">
    <property type="entry name" value="SBP_bac_3"/>
    <property type="match status" value="1"/>
</dbReference>
<dbReference type="EMBL" id="CYXR01000039">
    <property type="protein sequence ID" value="CUN17406.1"/>
    <property type="molecule type" value="Genomic_DNA"/>
</dbReference>